<keyword evidence="3" id="KW-1185">Reference proteome</keyword>
<reference evidence="2" key="1">
    <citation type="journal article" date="2014" name="Int. J. Syst. Evol. Microbiol.">
        <title>Complete genome sequence of Corynebacterium casei LMG S-19264T (=DSM 44701T), isolated from a smear-ripened cheese.</title>
        <authorList>
            <consortium name="US DOE Joint Genome Institute (JGI-PGF)"/>
            <person name="Walter F."/>
            <person name="Albersmeier A."/>
            <person name="Kalinowski J."/>
            <person name="Ruckert C."/>
        </authorList>
    </citation>
    <scope>NUCLEOTIDE SEQUENCE</scope>
    <source>
        <strain evidence="2">CGMCC 4.7308</strain>
    </source>
</reference>
<keyword evidence="1" id="KW-0812">Transmembrane</keyword>
<name>A0A917SQ38_9ACTN</name>
<feature type="transmembrane region" description="Helical" evidence="1">
    <location>
        <begin position="316"/>
        <end position="346"/>
    </location>
</feature>
<sequence>MRVVAALALAGLRHRPGRALLLALGVAVAVVVPVVAGGMRVSAEAAAVAQAVDRLPAAERAVLTTTSARLPPDRSAELDTRLRAGTAALGVPDLRRYLVYRPLSVAGSSFTLAAADDAAGIVHLTGGRMPASCTPQRCEVLLTATGGAGGSPTSVALLRPAAGQLGLVVTGTAELVDATAVGAGLVDGTQPLLLGTSTTALDRLATLELFGRTTAWIGRLTGEGVAAVGAAPFAAGLDALADRLNLLNGNGLTIRWPADQVAGAAARAAASAERFTVLGAAAAALQLGFCVLAAVGMRRRQQLVATLLVRRGVPRAALLVPPLVQLVVAVAAGLLAGAGVGAVVVAGQSGGLPHGRWTVAGEALTSALPTLGWICAVAVLLGVAVVRWPAGAARGTRVVLDCLLVAAVGLAWLAVLSPGGGTADPLTTSVTTLVAIAAGLVAARVWPLVLAGLGAAGRRSVTWRVAVTGGRTRPLTSAVTAAFVAAAMCATLFAGSYRATLQDSADDQAAYQVPLDVAVSASRDVATPLEALDTAALAAVPGVTVRPVVASAVTAFPGTVRAAGLPLVGLDPDTVLAMHRWTATTGATVPAVQLAGELGSADTGAAAVARPVVPAGTRVLRIAAAGATADADVSLWVAGPDGDERQVPLLQAGTDALRAPVATDVPLRVVAVELAESATHLVHRQHAVGEGNTDQPLAAGRLTLGAVTADGTPVPWSWAGWGSDAATVDARADRLAADYRIDDVRVVLTPGFVPLARLPELPVATDPQTAGSAVDGIVPVDVGATTVRGRVVATLPRMPTMGGRYLVADRAAVAALLDRSEPGTAAVTQVWLGVPDGALPAVRQLLAAPPASTATVVYRADVRTAVATDPVAARSGTLLTLAGIVALLLALVAIALAVRIEDGDGAADGLSLELDGLPPARVRRTLLLRACLVLAVGIPFGAAVGLLLTGVAVRLIGLGSAGVDVQPPVQVALGGVWAAVLVVVAVAGGVGVATVTAAAGLRGPRPLVPEMDLR</sequence>
<feature type="transmembrane region" description="Helical" evidence="1">
    <location>
        <begin position="926"/>
        <end position="956"/>
    </location>
</feature>
<keyword evidence="1" id="KW-1133">Transmembrane helix</keyword>
<evidence type="ECO:0000313" key="2">
    <source>
        <dbReference type="EMBL" id="GGL90921.1"/>
    </source>
</evidence>
<proteinExistence type="predicted"/>
<gene>
    <name evidence="2" type="ORF">GCM10011594_08250</name>
</gene>
<feature type="transmembrane region" description="Helical" evidence="1">
    <location>
        <begin position="430"/>
        <end position="454"/>
    </location>
</feature>
<feature type="transmembrane region" description="Helical" evidence="1">
    <location>
        <begin position="275"/>
        <end position="295"/>
    </location>
</feature>
<feature type="transmembrane region" description="Helical" evidence="1">
    <location>
        <begin position="398"/>
        <end position="418"/>
    </location>
</feature>
<evidence type="ECO:0008006" key="4">
    <source>
        <dbReference type="Google" id="ProtNLM"/>
    </source>
</evidence>
<evidence type="ECO:0000313" key="3">
    <source>
        <dbReference type="Proteomes" id="UP000655208"/>
    </source>
</evidence>
<feature type="transmembrane region" description="Helical" evidence="1">
    <location>
        <begin position="366"/>
        <end position="386"/>
    </location>
</feature>
<accession>A0A917SQ38</accession>
<feature type="transmembrane region" description="Helical" evidence="1">
    <location>
        <begin position="475"/>
        <end position="497"/>
    </location>
</feature>
<dbReference type="Proteomes" id="UP000655208">
    <property type="component" value="Unassembled WGS sequence"/>
</dbReference>
<dbReference type="AlphaFoldDB" id="A0A917SQ38"/>
<organism evidence="2 3">
    <name type="scientific">Nakamurella endophytica</name>
    <dbReference type="NCBI Taxonomy" id="1748367"/>
    <lineage>
        <taxon>Bacteria</taxon>
        <taxon>Bacillati</taxon>
        <taxon>Actinomycetota</taxon>
        <taxon>Actinomycetes</taxon>
        <taxon>Nakamurellales</taxon>
        <taxon>Nakamurellaceae</taxon>
        <taxon>Nakamurella</taxon>
    </lineage>
</organism>
<keyword evidence="1" id="KW-0472">Membrane</keyword>
<reference evidence="2" key="2">
    <citation type="submission" date="2020-09" db="EMBL/GenBank/DDBJ databases">
        <authorList>
            <person name="Sun Q."/>
            <person name="Zhou Y."/>
        </authorList>
    </citation>
    <scope>NUCLEOTIDE SEQUENCE</scope>
    <source>
        <strain evidence="2">CGMCC 4.7308</strain>
    </source>
</reference>
<evidence type="ECO:0000256" key="1">
    <source>
        <dbReference type="SAM" id="Phobius"/>
    </source>
</evidence>
<dbReference type="RefSeq" id="WP_188940274.1">
    <property type="nucleotide sequence ID" value="NZ_BMNA01000002.1"/>
</dbReference>
<feature type="transmembrane region" description="Helical" evidence="1">
    <location>
        <begin position="976"/>
        <end position="1001"/>
    </location>
</feature>
<feature type="transmembrane region" description="Helical" evidence="1">
    <location>
        <begin position="878"/>
        <end position="898"/>
    </location>
</feature>
<protein>
    <recommendedName>
        <fullName evidence="4">FtsX-like permease family protein</fullName>
    </recommendedName>
</protein>
<comment type="caution">
    <text evidence="2">The sequence shown here is derived from an EMBL/GenBank/DDBJ whole genome shotgun (WGS) entry which is preliminary data.</text>
</comment>
<dbReference type="EMBL" id="BMNA01000002">
    <property type="protein sequence ID" value="GGL90921.1"/>
    <property type="molecule type" value="Genomic_DNA"/>
</dbReference>